<sequence length="197" mass="21374">MLLHGWSLLHQALLQVMWWGLQYGVLGNIADHPARPVEAELAYACSFMEQADSLLEVDVVTSQKALQEYFVESVGPEVVSRGIDTDEVVARHAAIDRDLRPAASAACSGDGYEVLRRDAFGLWPGVDHGLLGQLLREALAGQRVSPERSTAQVSVADVCGGGGRHAEFLARTSQARAPRAPGRRSGFKPGRSRRSCR</sequence>
<feature type="chain" id="PRO_5045944792" evidence="2">
    <location>
        <begin position="25"/>
        <end position="197"/>
    </location>
</feature>
<dbReference type="Proteomes" id="UP001189429">
    <property type="component" value="Unassembled WGS sequence"/>
</dbReference>
<feature type="region of interest" description="Disordered" evidence="1">
    <location>
        <begin position="171"/>
        <end position="197"/>
    </location>
</feature>
<evidence type="ECO:0000313" key="3">
    <source>
        <dbReference type="EMBL" id="CAK0883348.1"/>
    </source>
</evidence>
<organism evidence="3 4">
    <name type="scientific">Prorocentrum cordatum</name>
    <dbReference type="NCBI Taxonomy" id="2364126"/>
    <lineage>
        <taxon>Eukaryota</taxon>
        <taxon>Sar</taxon>
        <taxon>Alveolata</taxon>
        <taxon>Dinophyceae</taxon>
        <taxon>Prorocentrales</taxon>
        <taxon>Prorocentraceae</taxon>
        <taxon>Prorocentrum</taxon>
    </lineage>
</organism>
<protein>
    <submittedName>
        <fullName evidence="3">Uncharacterized protein</fullName>
    </submittedName>
</protein>
<evidence type="ECO:0000313" key="4">
    <source>
        <dbReference type="Proteomes" id="UP001189429"/>
    </source>
</evidence>
<proteinExistence type="predicted"/>
<keyword evidence="4" id="KW-1185">Reference proteome</keyword>
<keyword evidence="2" id="KW-0732">Signal</keyword>
<feature type="compositionally biased region" description="Basic residues" evidence="1">
    <location>
        <begin position="181"/>
        <end position="197"/>
    </location>
</feature>
<name>A0ABN9WER8_9DINO</name>
<reference evidence="3" key="1">
    <citation type="submission" date="2023-10" db="EMBL/GenBank/DDBJ databases">
        <authorList>
            <person name="Chen Y."/>
            <person name="Shah S."/>
            <person name="Dougan E. K."/>
            <person name="Thang M."/>
            <person name="Chan C."/>
        </authorList>
    </citation>
    <scope>NUCLEOTIDE SEQUENCE [LARGE SCALE GENOMIC DNA]</scope>
</reference>
<dbReference type="EMBL" id="CAUYUJ010018404">
    <property type="protein sequence ID" value="CAK0883348.1"/>
    <property type="molecule type" value="Genomic_DNA"/>
</dbReference>
<gene>
    <name evidence="3" type="ORF">PCOR1329_LOCUS65587</name>
</gene>
<evidence type="ECO:0000256" key="1">
    <source>
        <dbReference type="SAM" id="MobiDB-lite"/>
    </source>
</evidence>
<feature type="signal peptide" evidence="2">
    <location>
        <begin position="1"/>
        <end position="24"/>
    </location>
</feature>
<evidence type="ECO:0000256" key="2">
    <source>
        <dbReference type="SAM" id="SignalP"/>
    </source>
</evidence>
<accession>A0ABN9WER8</accession>
<comment type="caution">
    <text evidence="3">The sequence shown here is derived from an EMBL/GenBank/DDBJ whole genome shotgun (WGS) entry which is preliminary data.</text>
</comment>